<evidence type="ECO:0000256" key="3">
    <source>
        <dbReference type="ARBA" id="ARBA00023163"/>
    </source>
</evidence>
<dbReference type="InterPro" id="IPR001845">
    <property type="entry name" value="HTH_ArsR_DNA-bd_dom"/>
</dbReference>
<dbReference type="InterPro" id="IPR036390">
    <property type="entry name" value="WH_DNA-bd_sf"/>
</dbReference>
<feature type="domain" description="HTH arsR-type" evidence="5">
    <location>
        <begin position="8"/>
        <end position="102"/>
    </location>
</feature>
<proteinExistence type="predicted"/>
<evidence type="ECO:0000313" key="6">
    <source>
        <dbReference type="EMBL" id="BDG03115.1"/>
    </source>
</evidence>
<dbReference type="PANTHER" id="PTHR43132:SF8">
    <property type="entry name" value="HTH-TYPE TRANSCRIPTIONAL REGULATOR KMTR"/>
    <property type="match status" value="1"/>
</dbReference>
<name>A0ABM7WUE6_9BACT</name>
<feature type="domain" description="Rhodanese" evidence="4">
    <location>
        <begin position="132"/>
        <end position="182"/>
    </location>
</feature>
<dbReference type="InterPro" id="IPR036388">
    <property type="entry name" value="WH-like_DNA-bd_sf"/>
</dbReference>
<dbReference type="SUPFAM" id="SSF46785">
    <property type="entry name" value="Winged helix' DNA-binding domain"/>
    <property type="match status" value="1"/>
</dbReference>
<keyword evidence="2" id="KW-0238">DNA-binding</keyword>
<dbReference type="InterPro" id="IPR036873">
    <property type="entry name" value="Rhodanese-like_dom_sf"/>
</dbReference>
<evidence type="ECO:0000256" key="2">
    <source>
        <dbReference type="ARBA" id="ARBA00023125"/>
    </source>
</evidence>
<dbReference type="PANTHER" id="PTHR43132">
    <property type="entry name" value="ARSENICAL RESISTANCE OPERON REPRESSOR ARSR-RELATED"/>
    <property type="match status" value="1"/>
</dbReference>
<dbReference type="Pfam" id="PF00581">
    <property type="entry name" value="Rhodanese"/>
    <property type="match status" value="1"/>
</dbReference>
<dbReference type="SMART" id="SM00418">
    <property type="entry name" value="HTH_ARSR"/>
    <property type="match status" value="1"/>
</dbReference>
<keyword evidence="3" id="KW-0804">Transcription</keyword>
<dbReference type="InterPro" id="IPR051011">
    <property type="entry name" value="Metal_resp_trans_reg"/>
</dbReference>
<protein>
    <submittedName>
        <fullName evidence="6">Transcriptional regulator</fullName>
    </submittedName>
</protein>
<keyword evidence="1" id="KW-0805">Transcription regulation</keyword>
<dbReference type="PROSITE" id="PS50987">
    <property type="entry name" value="HTH_ARSR_2"/>
    <property type="match status" value="1"/>
</dbReference>
<evidence type="ECO:0000259" key="4">
    <source>
        <dbReference type="PROSITE" id="PS50206"/>
    </source>
</evidence>
<dbReference type="InterPro" id="IPR001307">
    <property type="entry name" value="Thiosulphate_STrfase_CS"/>
</dbReference>
<dbReference type="CDD" id="cd00158">
    <property type="entry name" value="RHOD"/>
    <property type="match status" value="1"/>
</dbReference>
<accession>A0ABM7WUE6</accession>
<dbReference type="Gene3D" id="1.10.10.10">
    <property type="entry name" value="Winged helix-like DNA-binding domain superfamily/Winged helix DNA-binding domain"/>
    <property type="match status" value="1"/>
</dbReference>
<evidence type="ECO:0000259" key="5">
    <source>
        <dbReference type="PROSITE" id="PS50987"/>
    </source>
</evidence>
<dbReference type="InterPro" id="IPR011991">
    <property type="entry name" value="ArsR-like_HTH"/>
</dbReference>
<reference evidence="7" key="1">
    <citation type="journal article" date="2022" name="Int. J. Syst. Evol. Microbiol.">
        <title>Anaeromyxobacter oryzae sp. nov., Anaeromyxobacter diazotrophicus sp. nov. and Anaeromyxobacter paludicola sp. nov., isolated from paddy soils.</title>
        <authorList>
            <person name="Itoh H."/>
            <person name="Xu Z."/>
            <person name="Mise K."/>
            <person name="Masuda Y."/>
            <person name="Ushijima N."/>
            <person name="Hayakawa C."/>
            <person name="Shiratori Y."/>
            <person name="Senoo K."/>
        </authorList>
    </citation>
    <scope>NUCLEOTIDE SEQUENCE [LARGE SCALE GENOMIC DNA]</scope>
    <source>
        <strain evidence="7">Red232</strain>
    </source>
</reference>
<dbReference type="PROSITE" id="PS50206">
    <property type="entry name" value="RHODANESE_3"/>
    <property type="match status" value="1"/>
</dbReference>
<dbReference type="CDD" id="cd00090">
    <property type="entry name" value="HTH_ARSR"/>
    <property type="match status" value="1"/>
</dbReference>
<dbReference type="NCBIfam" id="NF033788">
    <property type="entry name" value="HTH_metalloreg"/>
    <property type="match status" value="1"/>
</dbReference>
<dbReference type="InterPro" id="IPR001763">
    <property type="entry name" value="Rhodanese-like_dom"/>
</dbReference>
<dbReference type="PRINTS" id="PR00778">
    <property type="entry name" value="HTHARSR"/>
</dbReference>
<dbReference type="PROSITE" id="PS00380">
    <property type="entry name" value="RHODANESE_1"/>
    <property type="match status" value="1"/>
</dbReference>
<keyword evidence="7" id="KW-1185">Reference proteome</keyword>
<organism evidence="6 7">
    <name type="scientific">Anaeromyxobacter oryzae</name>
    <dbReference type="NCBI Taxonomy" id="2918170"/>
    <lineage>
        <taxon>Bacteria</taxon>
        <taxon>Pseudomonadati</taxon>
        <taxon>Myxococcota</taxon>
        <taxon>Myxococcia</taxon>
        <taxon>Myxococcales</taxon>
        <taxon>Cystobacterineae</taxon>
        <taxon>Anaeromyxobacteraceae</taxon>
        <taxon>Anaeromyxobacter</taxon>
    </lineage>
</organism>
<dbReference type="EMBL" id="AP025591">
    <property type="protein sequence ID" value="BDG03115.1"/>
    <property type="molecule type" value="Genomic_DNA"/>
</dbReference>
<dbReference type="Pfam" id="PF01022">
    <property type="entry name" value="HTH_5"/>
    <property type="match status" value="1"/>
</dbReference>
<evidence type="ECO:0000313" key="7">
    <source>
        <dbReference type="Proteomes" id="UP001162891"/>
    </source>
</evidence>
<gene>
    <name evidence="6" type="ORF">AMOR_21110</name>
</gene>
<dbReference type="Gene3D" id="3.40.250.10">
    <property type="entry name" value="Rhodanese-like domain"/>
    <property type="match status" value="1"/>
</dbReference>
<dbReference type="SMART" id="SM00450">
    <property type="entry name" value="RHOD"/>
    <property type="match status" value="1"/>
</dbReference>
<dbReference type="Proteomes" id="UP001162891">
    <property type="component" value="Chromosome"/>
</dbReference>
<evidence type="ECO:0000256" key="1">
    <source>
        <dbReference type="ARBA" id="ARBA00023015"/>
    </source>
</evidence>
<sequence>MPSPGRRFKDAIYEQFARVSKALASPHRIELVELLAQGPRTVEALARMADMSLANTSQHLQVLRAAGLVESTKEGLFVTCRLADPTVGTLLLALRNVAETRLADVARITREFLAENAQLEEVDEAALRQKVRKGNVTVLDVRPPEEYEAGHIPGALSVPLPELAKRLSDLPKRREVVAYCRGPYCPPRTEPRLAVLG</sequence>
<dbReference type="RefSeq" id="WP_248360836.1">
    <property type="nucleotide sequence ID" value="NZ_AP025591.1"/>
</dbReference>